<evidence type="ECO:0000313" key="2">
    <source>
        <dbReference type="EMBL" id="APO71862.1"/>
    </source>
</evidence>
<reference evidence="2 3" key="1">
    <citation type="submission" date="2016-09" db="EMBL/GenBank/DDBJ databases">
        <title>The complete genome sequences of Rhizobium gallicum, symbiovars gallicum and phaseoli, symbionts associated to common bean (Phaseolus vulgaris).</title>
        <authorList>
            <person name="Bustos P."/>
            <person name="Santamaria R.I."/>
            <person name="Perez-Carrascal O.M."/>
            <person name="Juarez S."/>
            <person name="Lozano L."/>
            <person name="Martinez-Flores I."/>
            <person name="Martinez-Romero E."/>
            <person name="Cevallos M."/>
            <person name="Romero D."/>
            <person name="Davila G."/>
            <person name="Gonzalez V."/>
        </authorList>
    </citation>
    <scope>NUCLEOTIDE SEQUENCE [LARGE SCALE GENOMIC DNA]</scope>
    <source>
        <strain evidence="2 3">IE4872</strain>
        <plasmid evidence="3">prgalie4872d</plasmid>
    </source>
</reference>
<dbReference type="Proteomes" id="UP000184749">
    <property type="component" value="Plasmid pRgalIE4872d"/>
</dbReference>
<dbReference type="EMBL" id="CP017105">
    <property type="protein sequence ID" value="APO71862.1"/>
    <property type="molecule type" value="Genomic_DNA"/>
</dbReference>
<protein>
    <submittedName>
        <fullName evidence="2">Uncharacterized protein</fullName>
    </submittedName>
</protein>
<feature type="compositionally biased region" description="Polar residues" evidence="1">
    <location>
        <begin position="13"/>
        <end position="23"/>
    </location>
</feature>
<evidence type="ECO:0000256" key="1">
    <source>
        <dbReference type="SAM" id="MobiDB-lite"/>
    </source>
</evidence>
<keyword evidence="2" id="KW-0614">Plasmid</keyword>
<proteinExistence type="predicted"/>
<geneLocation type="plasmid" evidence="3">
    <name>prgalie4872d</name>
</geneLocation>
<feature type="region of interest" description="Disordered" evidence="1">
    <location>
        <begin position="1"/>
        <end position="23"/>
    </location>
</feature>
<accession>A0A1L5NVF2</accession>
<evidence type="ECO:0000313" key="3">
    <source>
        <dbReference type="Proteomes" id="UP000184749"/>
    </source>
</evidence>
<dbReference type="AlphaFoldDB" id="A0A1L5NVF2"/>
<sequence length="53" mass="5446">MKSLKLPPDCSAAASSNSVLSGTSAHSLDQVLREARMIDGVANSETSLLLSSV</sequence>
<organism evidence="2 3">
    <name type="scientific">Rhizobium gallicum</name>
    <dbReference type="NCBI Taxonomy" id="56730"/>
    <lineage>
        <taxon>Bacteria</taxon>
        <taxon>Pseudomonadati</taxon>
        <taxon>Pseudomonadota</taxon>
        <taxon>Alphaproteobacteria</taxon>
        <taxon>Hyphomicrobiales</taxon>
        <taxon>Rhizobiaceae</taxon>
        <taxon>Rhizobium/Agrobacterium group</taxon>
        <taxon>Rhizobium</taxon>
    </lineage>
</organism>
<name>A0A1L5NVF2_9HYPH</name>
<gene>
    <name evidence="2" type="ORF">IE4872_PD01337</name>
</gene>